<keyword evidence="10 14" id="KW-0238">DNA-binding</keyword>
<feature type="domain" description="UmuC" evidence="18">
    <location>
        <begin position="393"/>
        <end position="591"/>
    </location>
</feature>
<feature type="compositionally biased region" description="Polar residues" evidence="16">
    <location>
        <begin position="771"/>
        <end position="781"/>
    </location>
</feature>
<dbReference type="InterPro" id="IPR001357">
    <property type="entry name" value="BRCT_dom"/>
</dbReference>
<comment type="cofactor">
    <cofactor evidence="15">
        <name>Mg(2+)</name>
        <dbReference type="ChEBI" id="CHEBI:18420"/>
    </cofactor>
    <text evidence="15">Binds 2 magnesium ions.</text>
</comment>
<evidence type="ECO:0000256" key="12">
    <source>
        <dbReference type="ARBA" id="ARBA00023242"/>
    </source>
</evidence>
<comment type="subcellular location">
    <subcellularLocation>
        <location evidence="1 14">Nucleus</location>
    </subcellularLocation>
</comment>
<feature type="domain" description="BRCT" evidence="17">
    <location>
        <begin position="79"/>
        <end position="167"/>
    </location>
</feature>
<evidence type="ECO:0000256" key="7">
    <source>
        <dbReference type="ARBA" id="ARBA00022723"/>
    </source>
</evidence>
<dbReference type="PANTHER" id="PTHR45990">
    <property type="entry name" value="DNA REPAIR PROTEIN REV1"/>
    <property type="match status" value="1"/>
</dbReference>
<proteinExistence type="inferred from homology"/>
<dbReference type="GO" id="GO:0046872">
    <property type="term" value="F:metal ion binding"/>
    <property type="evidence" value="ECO:0007669"/>
    <property type="project" value="UniProtKB-KW"/>
</dbReference>
<dbReference type="FunFam" id="3.30.1490.100:FF:000001">
    <property type="entry name" value="DNA repair protein REV1"/>
    <property type="match status" value="1"/>
</dbReference>
<dbReference type="Gene3D" id="3.30.1490.100">
    <property type="entry name" value="DNA polymerase, Y-family, little finger domain"/>
    <property type="match status" value="1"/>
</dbReference>
<dbReference type="PROSITE" id="PS50173">
    <property type="entry name" value="UMUC"/>
    <property type="match status" value="1"/>
</dbReference>
<evidence type="ECO:0000256" key="2">
    <source>
        <dbReference type="ARBA" id="ARBA00010945"/>
    </source>
</evidence>
<organism evidence="19 20">
    <name type="scientific">Penicilliopsis zonata CBS 506.65</name>
    <dbReference type="NCBI Taxonomy" id="1073090"/>
    <lineage>
        <taxon>Eukaryota</taxon>
        <taxon>Fungi</taxon>
        <taxon>Dikarya</taxon>
        <taxon>Ascomycota</taxon>
        <taxon>Pezizomycotina</taxon>
        <taxon>Eurotiomycetes</taxon>
        <taxon>Eurotiomycetidae</taxon>
        <taxon>Eurotiales</taxon>
        <taxon>Aspergillaceae</taxon>
        <taxon>Penicilliopsis</taxon>
    </lineage>
</organism>
<evidence type="ECO:0000259" key="18">
    <source>
        <dbReference type="PROSITE" id="PS50173"/>
    </source>
</evidence>
<dbReference type="PIRSF" id="PIRSF036573">
    <property type="entry name" value="REV1"/>
    <property type="match status" value="1"/>
</dbReference>
<dbReference type="CDD" id="cd17719">
    <property type="entry name" value="BRCT_Rev1"/>
    <property type="match status" value="1"/>
</dbReference>
<dbReference type="GO" id="GO:0003887">
    <property type="term" value="F:DNA-directed DNA polymerase activity"/>
    <property type="evidence" value="ECO:0007669"/>
    <property type="project" value="InterPro"/>
</dbReference>
<gene>
    <name evidence="19" type="ORF">ASPZODRAFT_134025</name>
</gene>
<dbReference type="Pfam" id="PF14377">
    <property type="entry name" value="UBM"/>
    <property type="match status" value="3"/>
</dbReference>
<comment type="similarity">
    <text evidence="2 14">Belongs to the DNA polymerase type-Y family.</text>
</comment>
<dbReference type="RefSeq" id="XP_022579889.1">
    <property type="nucleotide sequence ID" value="XM_022723414.1"/>
</dbReference>
<keyword evidence="12 14" id="KW-0539">Nucleus</keyword>
<dbReference type="PROSITE" id="PS50172">
    <property type="entry name" value="BRCT"/>
    <property type="match status" value="1"/>
</dbReference>
<dbReference type="Pfam" id="PF11799">
    <property type="entry name" value="IMS_C"/>
    <property type="match status" value="1"/>
</dbReference>
<dbReference type="SMART" id="SM00292">
    <property type="entry name" value="BRCT"/>
    <property type="match status" value="1"/>
</dbReference>
<dbReference type="InterPro" id="IPR043502">
    <property type="entry name" value="DNA/RNA_pol_sf"/>
</dbReference>
<evidence type="ECO:0000256" key="1">
    <source>
        <dbReference type="ARBA" id="ARBA00004123"/>
    </source>
</evidence>
<dbReference type="STRING" id="1073090.A0A1L9SDX3"/>
<keyword evidence="9 15" id="KW-0460">Magnesium</keyword>
<feature type="binding site" evidence="15">
    <location>
        <position position="493"/>
    </location>
    <ligand>
        <name>Mg(2+)</name>
        <dbReference type="ChEBI" id="CHEBI:18420"/>
        <label>1</label>
    </ligand>
</feature>
<keyword evidence="8 14" id="KW-0227">DNA damage</keyword>
<feature type="compositionally biased region" description="Polar residues" evidence="16">
    <location>
        <begin position="977"/>
        <end position="994"/>
    </location>
</feature>
<dbReference type="InterPro" id="IPR001126">
    <property type="entry name" value="UmuC"/>
</dbReference>
<keyword evidence="20" id="KW-1185">Reference proteome</keyword>
<feature type="compositionally biased region" description="Basic residues" evidence="16">
    <location>
        <begin position="939"/>
        <end position="954"/>
    </location>
</feature>
<dbReference type="Gene3D" id="1.10.150.20">
    <property type="entry name" value="5' to 3' exonuclease, C-terminal subdomain"/>
    <property type="match status" value="1"/>
</dbReference>
<dbReference type="Pfam" id="PF16589">
    <property type="entry name" value="BRCT_2"/>
    <property type="match status" value="1"/>
</dbReference>
<dbReference type="GO" id="GO:0003684">
    <property type="term" value="F:damaged DNA binding"/>
    <property type="evidence" value="ECO:0007669"/>
    <property type="project" value="UniProtKB-UniRule"/>
</dbReference>
<dbReference type="Pfam" id="PF21999">
    <property type="entry name" value="IMS_HHH_1"/>
    <property type="match status" value="1"/>
</dbReference>
<evidence type="ECO:0000259" key="17">
    <source>
        <dbReference type="PROSITE" id="PS50172"/>
    </source>
</evidence>
<dbReference type="InterPro" id="IPR036775">
    <property type="entry name" value="DNA_pol_Y-fam_lit_finger_sf"/>
</dbReference>
<evidence type="ECO:0000256" key="8">
    <source>
        <dbReference type="ARBA" id="ARBA00022763"/>
    </source>
</evidence>
<dbReference type="Gene3D" id="6.10.250.1490">
    <property type="match status" value="1"/>
</dbReference>
<protein>
    <recommendedName>
        <fullName evidence="3 14">DNA repair protein REV1</fullName>
        <ecNumber evidence="14">2.7.7.-</ecNumber>
    </recommendedName>
</protein>
<evidence type="ECO:0000256" key="10">
    <source>
        <dbReference type="ARBA" id="ARBA00023125"/>
    </source>
</evidence>
<dbReference type="Gene3D" id="1.20.58.1280">
    <property type="entry name" value="DNA repair protein Rev1, C-terminal domain"/>
    <property type="match status" value="1"/>
</dbReference>
<evidence type="ECO:0000313" key="19">
    <source>
        <dbReference type="EMBL" id="OJJ45379.1"/>
    </source>
</evidence>
<dbReference type="InterPro" id="IPR036420">
    <property type="entry name" value="BRCT_dom_sf"/>
</dbReference>
<feature type="region of interest" description="Disordered" evidence="16">
    <location>
        <begin position="858"/>
        <end position="900"/>
    </location>
</feature>
<evidence type="ECO:0000256" key="3">
    <source>
        <dbReference type="ARBA" id="ARBA00020399"/>
    </source>
</evidence>
<dbReference type="SUPFAM" id="SSF56672">
    <property type="entry name" value="DNA/RNA polymerases"/>
    <property type="match status" value="1"/>
</dbReference>
<dbReference type="Gene3D" id="3.40.50.10190">
    <property type="entry name" value="BRCT domain"/>
    <property type="match status" value="1"/>
</dbReference>
<feature type="binding site" evidence="15">
    <location>
        <position position="492"/>
    </location>
    <ligand>
        <name>Mg(2+)</name>
        <dbReference type="ChEBI" id="CHEBI:18420"/>
        <label>1</label>
    </ligand>
</feature>
<feature type="region of interest" description="Disordered" evidence="16">
    <location>
        <begin position="919"/>
        <end position="1002"/>
    </location>
</feature>
<dbReference type="GO" id="GO:0006281">
    <property type="term" value="P:DNA repair"/>
    <property type="evidence" value="ECO:0007669"/>
    <property type="project" value="UniProtKB-KW"/>
</dbReference>
<feature type="region of interest" description="Disordered" evidence="16">
    <location>
        <begin position="290"/>
        <end position="317"/>
    </location>
</feature>
<evidence type="ECO:0000256" key="5">
    <source>
        <dbReference type="ARBA" id="ARBA00022679"/>
    </source>
</evidence>
<dbReference type="VEuPathDB" id="FungiDB:ASPZODRAFT_134025"/>
<evidence type="ECO:0000256" key="13">
    <source>
        <dbReference type="ARBA" id="ARBA00058985"/>
    </source>
</evidence>
<evidence type="ECO:0000256" key="14">
    <source>
        <dbReference type="PIRNR" id="PIRNR036573"/>
    </source>
</evidence>
<dbReference type="InterPro" id="IPR017961">
    <property type="entry name" value="DNA_pol_Y-fam_little_finger"/>
</dbReference>
<feature type="region of interest" description="Disordered" evidence="16">
    <location>
        <begin position="1025"/>
        <end position="1056"/>
    </location>
</feature>
<evidence type="ECO:0000256" key="6">
    <source>
        <dbReference type="ARBA" id="ARBA00022695"/>
    </source>
</evidence>
<accession>A0A1L9SDX3</accession>
<feature type="region of interest" description="Disordered" evidence="16">
    <location>
        <begin position="765"/>
        <end position="831"/>
    </location>
</feature>
<reference evidence="20" key="1">
    <citation type="journal article" date="2017" name="Genome Biol.">
        <title>Comparative genomics reveals high biological diversity and specific adaptations in the industrially and medically important fungal genus Aspergillus.</title>
        <authorList>
            <person name="de Vries R.P."/>
            <person name="Riley R."/>
            <person name="Wiebenga A."/>
            <person name="Aguilar-Osorio G."/>
            <person name="Amillis S."/>
            <person name="Uchima C.A."/>
            <person name="Anderluh G."/>
            <person name="Asadollahi M."/>
            <person name="Askin M."/>
            <person name="Barry K."/>
            <person name="Battaglia E."/>
            <person name="Bayram O."/>
            <person name="Benocci T."/>
            <person name="Braus-Stromeyer S.A."/>
            <person name="Caldana C."/>
            <person name="Canovas D."/>
            <person name="Cerqueira G.C."/>
            <person name="Chen F."/>
            <person name="Chen W."/>
            <person name="Choi C."/>
            <person name="Clum A."/>
            <person name="Dos Santos R.A."/>
            <person name="Damasio A.R."/>
            <person name="Diallinas G."/>
            <person name="Emri T."/>
            <person name="Fekete E."/>
            <person name="Flipphi M."/>
            <person name="Freyberg S."/>
            <person name="Gallo A."/>
            <person name="Gournas C."/>
            <person name="Habgood R."/>
            <person name="Hainaut M."/>
            <person name="Harispe M.L."/>
            <person name="Henrissat B."/>
            <person name="Hilden K.S."/>
            <person name="Hope R."/>
            <person name="Hossain A."/>
            <person name="Karabika E."/>
            <person name="Karaffa L."/>
            <person name="Karanyi Z."/>
            <person name="Krasevec N."/>
            <person name="Kuo A."/>
            <person name="Kusch H."/>
            <person name="LaButti K."/>
            <person name="Lagendijk E.L."/>
            <person name="Lapidus A."/>
            <person name="Levasseur A."/>
            <person name="Lindquist E."/>
            <person name="Lipzen A."/>
            <person name="Logrieco A.F."/>
            <person name="MacCabe A."/>
            <person name="Maekelae M.R."/>
            <person name="Malavazi I."/>
            <person name="Melin P."/>
            <person name="Meyer V."/>
            <person name="Mielnichuk N."/>
            <person name="Miskei M."/>
            <person name="Molnar A.P."/>
            <person name="Mule G."/>
            <person name="Ngan C.Y."/>
            <person name="Orejas M."/>
            <person name="Orosz E."/>
            <person name="Ouedraogo J.P."/>
            <person name="Overkamp K.M."/>
            <person name="Park H.-S."/>
            <person name="Perrone G."/>
            <person name="Piumi F."/>
            <person name="Punt P.J."/>
            <person name="Ram A.F."/>
            <person name="Ramon A."/>
            <person name="Rauscher S."/>
            <person name="Record E."/>
            <person name="Riano-Pachon D.M."/>
            <person name="Robert V."/>
            <person name="Roehrig J."/>
            <person name="Ruller R."/>
            <person name="Salamov A."/>
            <person name="Salih N.S."/>
            <person name="Samson R.A."/>
            <person name="Sandor E."/>
            <person name="Sanguinetti M."/>
            <person name="Schuetze T."/>
            <person name="Sepcic K."/>
            <person name="Shelest E."/>
            <person name="Sherlock G."/>
            <person name="Sophianopoulou V."/>
            <person name="Squina F.M."/>
            <person name="Sun H."/>
            <person name="Susca A."/>
            <person name="Todd R.B."/>
            <person name="Tsang A."/>
            <person name="Unkles S.E."/>
            <person name="van de Wiele N."/>
            <person name="van Rossen-Uffink D."/>
            <person name="Oliveira J.V."/>
            <person name="Vesth T.C."/>
            <person name="Visser J."/>
            <person name="Yu J.-H."/>
            <person name="Zhou M."/>
            <person name="Andersen M.R."/>
            <person name="Archer D.B."/>
            <person name="Baker S.E."/>
            <person name="Benoit I."/>
            <person name="Brakhage A.A."/>
            <person name="Braus G.H."/>
            <person name="Fischer R."/>
            <person name="Frisvad J.C."/>
            <person name="Goldman G.H."/>
            <person name="Houbraken J."/>
            <person name="Oakley B."/>
            <person name="Pocsi I."/>
            <person name="Scazzocchio C."/>
            <person name="Seiboth B."/>
            <person name="vanKuyk P.A."/>
            <person name="Wortman J."/>
            <person name="Dyer P.S."/>
            <person name="Grigoriev I.V."/>
        </authorList>
    </citation>
    <scope>NUCLEOTIDE SEQUENCE [LARGE SCALE GENOMIC DNA]</scope>
    <source>
        <strain evidence="20">CBS 506.65</strain>
    </source>
</reference>
<dbReference type="FunFam" id="3.40.50.10190:FF:000011">
    <property type="entry name" value="DNA repair protein REV1"/>
    <property type="match status" value="1"/>
</dbReference>
<evidence type="ECO:0000256" key="4">
    <source>
        <dbReference type="ARBA" id="ARBA00022634"/>
    </source>
</evidence>
<feature type="binding site" evidence="15">
    <location>
        <position position="397"/>
    </location>
    <ligand>
        <name>Mg(2+)</name>
        <dbReference type="ChEBI" id="CHEBI:18420"/>
        <label>1</label>
    </ligand>
</feature>
<dbReference type="CDD" id="cd01701">
    <property type="entry name" value="PolY_Rev1"/>
    <property type="match status" value="1"/>
</dbReference>
<keyword evidence="5 14" id="KW-0808">Transferase</keyword>
<dbReference type="Pfam" id="PF00817">
    <property type="entry name" value="IMS"/>
    <property type="match status" value="1"/>
</dbReference>
<evidence type="ECO:0000313" key="20">
    <source>
        <dbReference type="Proteomes" id="UP000184188"/>
    </source>
</evidence>
<feature type="compositionally biased region" description="Pro residues" evidence="16">
    <location>
        <begin position="921"/>
        <end position="932"/>
    </location>
</feature>
<evidence type="ECO:0000256" key="16">
    <source>
        <dbReference type="SAM" id="MobiDB-lite"/>
    </source>
</evidence>
<keyword evidence="7 15" id="KW-0479">Metal-binding</keyword>
<dbReference type="GO" id="GO:0042276">
    <property type="term" value="P:error-prone translesion synthesis"/>
    <property type="evidence" value="ECO:0007669"/>
    <property type="project" value="InterPro"/>
</dbReference>
<dbReference type="GO" id="GO:0070987">
    <property type="term" value="P:error-free translesion synthesis"/>
    <property type="evidence" value="ECO:0007669"/>
    <property type="project" value="UniProtKB-ARBA"/>
</dbReference>
<name>A0A1L9SDX3_9EURO</name>
<dbReference type="InterPro" id="IPR025527">
    <property type="entry name" value="HUWE1/Rev1_UBM"/>
</dbReference>
<keyword evidence="6 14" id="KW-0548">Nucleotidyltransferase</keyword>
<dbReference type="SUPFAM" id="SSF52113">
    <property type="entry name" value="BRCT domain"/>
    <property type="match status" value="1"/>
</dbReference>
<dbReference type="Gene3D" id="3.30.70.270">
    <property type="match status" value="1"/>
</dbReference>
<dbReference type="GO" id="GO:0005634">
    <property type="term" value="C:nucleus"/>
    <property type="evidence" value="ECO:0007669"/>
    <property type="project" value="UniProtKB-SubCell"/>
</dbReference>
<dbReference type="OrthoDB" id="427711at2759"/>
<evidence type="ECO:0000256" key="15">
    <source>
        <dbReference type="PIRSR" id="PIRSR036573-2"/>
    </source>
</evidence>
<dbReference type="InterPro" id="IPR053848">
    <property type="entry name" value="IMS_HHH_1"/>
</dbReference>
<keyword evidence="4 14" id="KW-0237">DNA synthesis</keyword>
<dbReference type="Pfam" id="PF16727">
    <property type="entry name" value="REV1_C"/>
    <property type="match status" value="1"/>
</dbReference>
<feature type="compositionally biased region" description="Pro residues" evidence="16">
    <location>
        <begin position="1041"/>
        <end position="1056"/>
    </location>
</feature>
<keyword evidence="11 14" id="KW-0234">DNA repair</keyword>
<dbReference type="InterPro" id="IPR043128">
    <property type="entry name" value="Rev_trsase/Diguanyl_cyclase"/>
</dbReference>
<dbReference type="InterPro" id="IPR038401">
    <property type="entry name" value="Rev1_C_sf"/>
</dbReference>
<evidence type="ECO:0000256" key="9">
    <source>
        <dbReference type="ARBA" id="ARBA00022842"/>
    </source>
</evidence>
<feature type="compositionally biased region" description="Basic and acidic residues" evidence="16">
    <location>
        <begin position="798"/>
        <end position="807"/>
    </location>
</feature>
<dbReference type="SUPFAM" id="SSF100879">
    <property type="entry name" value="Lesion bypass DNA polymerase (Y-family), little finger domain"/>
    <property type="match status" value="1"/>
</dbReference>
<dbReference type="Proteomes" id="UP000184188">
    <property type="component" value="Unassembled WGS sequence"/>
</dbReference>
<dbReference type="InterPro" id="IPR031991">
    <property type="entry name" value="Rev1_C"/>
</dbReference>
<dbReference type="EMBL" id="KV878345">
    <property type="protein sequence ID" value="OJJ45379.1"/>
    <property type="molecule type" value="Genomic_DNA"/>
</dbReference>
<dbReference type="GeneID" id="34609879"/>
<dbReference type="InterPro" id="IPR012112">
    <property type="entry name" value="REV1"/>
</dbReference>
<feature type="region of interest" description="Disordered" evidence="16">
    <location>
        <begin position="216"/>
        <end position="237"/>
    </location>
</feature>
<evidence type="ECO:0000256" key="11">
    <source>
        <dbReference type="ARBA" id="ARBA00023204"/>
    </source>
</evidence>
<dbReference type="GO" id="GO:0017125">
    <property type="term" value="F:deoxycytidyl transferase activity"/>
    <property type="evidence" value="ECO:0007669"/>
    <property type="project" value="TreeGrafter"/>
</dbReference>
<dbReference type="Gene3D" id="6.10.250.1630">
    <property type="match status" value="2"/>
</dbReference>
<dbReference type="PANTHER" id="PTHR45990:SF1">
    <property type="entry name" value="DNA REPAIR PROTEIN REV1"/>
    <property type="match status" value="1"/>
</dbReference>
<dbReference type="EC" id="2.7.7.-" evidence="14"/>
<comment type="function">
    <text evidence="13">Deoxycytidyl transferase involved in DNA repair. Transfers a dCMP residue from dCTP to the 3'-end of a DNA primer in a template-dependent reaction. May assist in the first step in the bypass of abasic lesions by the insertion of a nucleotide opposite the lesion. Required for normal induction of mutations by physical and chemical agents. Involved in mitochondrial DNA mutagenesis.</text>
</comment>
<dbReference type="FunFam" id="3.30.70.270:FF:000040">
    <property type="entry name" value="DNA repair protein REV1"/>
    <property type="match status" value="1"/>
</dbReference>
<dbReference type="Gene3D" id="3.40.1170.60">
    <property type="match status" value="1"/>
</dbReference>
<sequence length="1181" mass="129559">MGSLLNTKTGSVRKRIESRTVPSRGPWRRALAKLVLDTFEDEAGEEYDASRFGGFGDYMRRKKIKLQNLDAEIRSSSAGNPPIFRGVVAHVNGYTQPSLQDLHRLIVGHGGGFLQYLDGKTAATHVIASSLTPKKREEFRRYRVVQPAWVVESVRAGRLLPWDSFRVVDEGHAQKVLRFDNGRVSSQINTNPPSAYKTQSRSSWYASQLKSVDIEAGTPSTSQKTLENHDSNAGANLIPSDDIQSDYGDFPSFNTLDATQTDFPVIEEAYVPKQAVAEIEEYYSPPRIIQSEPIPVTKPDSSTSPLPLAREPASLKTGMSSEEYNAQLLSDPKTRNTSVGNPEFLQQYYRESRLHHLSTWKAELKAQLMSAAKEKSQTQTSRPKLGPGVRRYILHVDFDSFFAAVSIRKHPELEGKPVAIAHGTGSGSEIASCNYSARDFGLKNGMWMKSALQMCPGLKVLPYDFPAYEDASQKFYAAVLAVDGVVQSVSIDEALIDVTGQCLRAGGSDGRGVSEGSIYGEEAKADEIAECLRASVKEKTGCDVSVGIGGNILLAKVALRRAKPAGQFQLKPDAVLDFIGELTVRDLPGVGHSLSAKLEEIGVKFVKDIRTLSKERLTSSLGPKTGAKMWDYARGIDQSEVGHEVVRKSVSAEVNWGIRFTNQIQAEDFVRSLCDELHRRLIDNLVKGRQLTLKVMRRAPDAPLEPAKHLGHGKCDVFNKSVMLGVATNAQDVIGKEAVSMLKSFNLSSGDLRGLGVQMTKLEPLKPGPMESSQMQLQFNKSPARKKVEQNIDPDDVDSPRKGDRHGLSAAESSRLAPSLNDSSHKPLNLSGTQFIMPTQADPEVLAELPGDIRSRLISQGKSRPDAVRPVSPTPLPRPRRQGTAAPAEFPPQSQLDPDTLAALPDDVRAEILAYYDPQQPSRPMPLEPPHAPSAGSLRLKKPTTPTKRRRGRPSTKALGNMKLTQSNFTAVRPRTSDSTTAEDAMRPQSSSSGHEVPTLDASEVSTEFLAALPEDIRQEILAEQRRAQQQQRIANTRKAPAPPLPPQRRGPVLPPLPARPTFTAQKLTQLPDLRHAVDEWHSAFSTEGPFAEDVAALSKYLHRVIVEEKDIDKAVSVVNWTSWLIGRQQQPAEITPTPRSSNGSFSSSLDVVAWDRALASLQETVVSALEERGLPPVDFD</sequence>
<dbReference type="AlphaFoldDB" id="A0A1L9SDX3"/>